<reference evidence="2" key="1">
    <citation type="submission" date="2020-02" db="EMBL/GenBank/DDBJ databases">
        <authorList>
            <person name="Meier V. D."/>
        </authorList>
    </citation>
    <scope>NUCLEOTIDE SEQUENCE</scope>
    <source>
        <strain evidence="2">AVDCRST_MAG94</strain>
    </source>
</reference>
<dbReference type="GO" id="GO:0005524">
    <property type="term" value="F:ATP binding"/>
    <property type="evidence" value="ECO:0007669"/>
    <property type="project" value="InterPro"/>
</dbReference>
<dbReference type="Pfam" id="PF04851">
    <property type="entry name" value="ResIII"/>
    <property type="match status" value="1"/>
</dbReference>
<evidence type="ECO:0000313" key="2">
    <source>
        <dbReference type="EMBL" id="CAA9302970.1"/>
    </source>
</evidence>
<dbReference type="EMBL" id="CADCTY010000164">
    <property type="protein sequence ID" value="CAA9302970.1"/>
    <property type="molecule type" value="Genomic_DNA"/>
</dbReference>
<dbReference type="InterPro" id="IPR027417">
    <property type="entry name" value="P-loop_NTPase"/>
</dbReference>
<organism evidence="2">
    <name type="scientific">uncultured Leptolyngbya sp</name>
    <dbReference type="NCBI Taxonomy" id="332963"/>
    <lineage>
        <taxon>Bacteria</taxon>
        <taxon>Bacillati</taxon>
        <taxon>Cyanobacteriota</taxon>
        <taxon>Cyanophyceae</taxon>
        <taxon>Leptolyngbyales</taxon>
        <taxon>Leptolyngbyaceae</taxon>
        <taxon>Leptolyngbya group</taxon>
        <taxon>Leptolyngbya</taxon>
        <taxon>environmental samples</taxon>
    </lineage>
</organism>
<dbReference type="GO" id="GO:0016787">
    <property type="term" value="F:hydrolase activity"/>
    <property type="evidence" value="ECO:0007669"/>
    <property type="project" value="InterPro"/>
</dbReference>
<feature type="domain" description="Helicase/UvrB N-terminal" evidence="1">
    <location>
        <begin position="1"/>
        <end position="35"/>
    </location>
</feature>
<proteinExistence type="predicted"/>
<name>A0A6J4KDK6_9CYAN</name>
<evidence type="ECO:0000259" key="1">
    <source>
        <dbReference type="Pfam" id="PF04851"/>
    </source>
</evidence>
<dbReference type="SUPFAM" id="SSF52540">
    <property type="entry name" value="P-loop containing nucleoside triphosphate hydrolases"/>
    <property type="match status" value="1"/>
</dbReference>
<sequence length="35" mass="3819">MELRGYQIKAIRAIEAALATEQRELLLAMATGTGK</sequence>
<gene>
    <name evidence="2" type="ORF">AVDCRST_MAG94-483</name>
</gene>
<dbReference type="Gene3D" id="3.40.50.300">
    <property type="entry name" value="P-loop containing nucleotide triphosphate hydrolases"/>
    <property type="match status" value="1"/>
</dbReference>
<feature type="non-terminal residue" evidence="2">
    <location>
        <position position="35"/>
    </location>
</feature>
<dbReference type="InterPro" id="IPR006935">
    <property type="entry name" value="Helicase/UvrB_N"/>
</dbReference>
<protein>
    <recommendedName>
        <fullName evidence="1">Helicase/UvrB N-terminal domain-containing protein</fullName>
    </recommendedName>
</protein>
<dbReference type="GO" id="GO:0003677">
    <property type="term" value="F:DNA binding"/>
    <property type="evidence" value="ECO:0007669"/>
    <property type="project" value="InterPro"/>
</dbReference>
<dbReference type="AlphaFoldDB" id="A0A6J4KDK6"/>
<accession>A0A6J4KDK6</accession>